<reference evidence="2 3" key="1">
    <citation type="journal article" date="2018" name="Front. Plant Sci.">
        <title>Red Clover (Trifolium pratense) and Zigzag Clover (T. medium) - A Picture of Genomic Similarities and Differences.</title>
        <authorList>
            <person name="Dluhosova J."/>
            <person name="Istvanek J."/>
            <person name="Nedelnik J."/>
            <person name="Repkova J."/>
        </authorList>
    </citation>
    <scope>NUCLEOTIDE SEQUENCE [LARGE SCALE GENOMIC DNA]</scope>
    <source>
        <strain evidence="3">cv. 10/8</strain>
        <tissue evidence="2">Leaf</tissue>
    </source>
</reference>
<feature type="region of interest" description="Disordered" evidence="1">
    <location>
        <begin position="1"/>
        <end position="20"/>
    </location>
</feature>
<accession>A0A392S9V5</accession>
<feature type="non-terminal residue" evidence="2">
    <location>
        <position position="62"/>
    </location>
</feature>
<evidence type="ECO:0000256" key="1">
    <source>
        <dbReference type="SAM" id="MobiDB-lite"/>
    </source>
</evidence>
<protein>
    <submittedName>
        <fullName evidence="2">Uncharacterized protein</fullName>
    </submittedName>
</protein>
<comment type="caution">
    <text evidence="2">The sequence shown here is derived from an EMBL/GenBank/DDBJ whole genome shotgun (WGS) entry which is preliminary data.</text>
</comment>
<name>A0A392S9V5_9FABA</name>
<organism evidence="2 3">
    <name type="scientific">Trifolium medium</name>
    <dbReference type="NCBI Taxonomy" id="97028"/>
    <lineage>
        <taxon>Eukaryota</taxon>
        <taxon>Viridiplantae</taxon>
        <taxon>Streptophyta</taxon>
        <taxon>Embryophyta</taxon>
        <taxon>Tracheophyta</taxon>
        <taxon>Spermatophyta</taxon>
        <taxon>Magnoliopsida</taxon>
        <taxon>eudicotyledons</taxon>
        <taxon>Gunneridae</taxon>
        <taxon>Pentapetalae</taxon>
        <taxon>rosids</taxon>
        <taxon>fabids</taxon>
        <taxon>Fabales</taxon>
        <taxon>Fabaceae</taxon>
        <taxon>Papilionoideae</taxon>
        <taxon>50 kb inversion clade</taxon>
        <taxon>NPAAA clade</taxon>
        <taxon>Hologalegina</taxon>
        <taxon>IRL clade</taxon>
        <taxon>Trifolieae</taxon>
        <taxon>Trifolium</taxon>
    </lineage>
</organism>
<evidence type="ECO:0000313" key="2">
    <source>
        <dbReference type="EMBL" id="MCI45252.1"/>
    </source>
</evidence>
<dbReference type="EMBL" id="LXQA010341456">
    <property type="protein sequence ID" value="MCI45252.1"/>
    <property type="molecule type" value="Genomic_DNA"/>
</dbReference>
<keyword evidence="3" id="KW-1185">Reference proteome</keyword>
<dbReference type="Proteomes" id="UP000265520">
    <property type="component" value="Unassembled WGS sequence"/>
</dbReference>
<evidence type="ECO:0000313" key="3">
    <source>
        <dbReference type="Proteomes" id="UP000265520"/>
    </source>
</evidence>
<proteinExistence type="predicted"/>
<dbReference type="AlphaFoldDB" id="A0A392S9V5"/>
<sequence length="62" mass="7363">MEMQQQQMQQQQQQMQQMQDQQQQYLKNNLAWSKNFEIQLGHLAKQIADMQGGTFTTTTQTN</sequence>